<sequence>MMAPRSDSLFGELQKEMILAPWATHPRSDSLFGELITNDTSIRFLTHREAFDLTIISTAHRHTL</sequence>
<dbReference type="HOGENOM" id="CLU_2858659_0_0_4"/>
<keyword evidence="2" id="KW-1185">Reference proteome</keyword>
<protein>
    <submittedName>
        <fullName evidence="1">Uncharacterized protein</fullName>
    </submittedName>
</protein>
<evidence type="ECO:0000313" key="1">
    <source>
        <dbReference type="EMBL" id="AIL32606.1"/>
    </source>
</evidence>
<accession>A0A077DEL3</accession>
<dbReference type="Proteomes" id="UP000028945">
    <property type="component" value="Chromosome"/>
</dbReference>
<organism evidence="1 2">
    <name type="scientific">Basilea psittacipulmonis DSM 24701</name>
    <dbReference type="NCBI Taxonomy" id="1072685"/>
    <lineage>
        <taxon>Bacteria</taxon>
        <taxon>Pseudomonadati</taxon>
        <taxon>Pseudomonadota</taxon>
        <taxon>Betaproteobacteria</taxon>
        <taxon>Burkholderiales</taxon>
        <taxon>Alcaligenaceae</taxon>
        <taxon>Basilea</taxon>
    </lineage>
</organism>
<dbReference type="AlphaFoldDB" id="A0A077DEL3"/>
<dbReference type="STRING" id="1072685.IX83_04150"/>
<evidence type="ECO:0000313" key="2">
    <source>
        <dbReference type="Proteomes" id="UP000028945"/>
    </source>
</evidence>
<reference evidence="1 2" key="1">
    <citation type="journal article" date="2014" name="BMC Genomics">
        <title>A genomic perspective on a new bacterial genus and species from the Alcaligenaceae family, Basilea psittacipulmonis.</title>
        <authorList>
            <person name="Whiteson K.L."/>
            <person name="Hernandez D."/>
            <person name="Lazarevic V."/>
            <person name="Gaia N."/>
            <person name="Farinelli L."/>
            <person name="Francois P."/>
            <person name="Pilo P."/>
            <person name="Frey J."/>
            <person name="Schrenzel J."/>
        </authorList>
    </citation>
    <scope>NUCLEOTIDE SEQUENCE [LARGE SCALE GENOMIC DNA]</scope>
    <source>
        <strain evidence="1 2">DSM 24701</strain>
    </source>
</reference>
<proteinExistence type="predicted"/>
<dbReference type="EMBL" id="CP009238">
    <property type="protein sequence ID" value="AIL32606.1"/>
    <property type="molecule type" value="Genomic_DNA"/>
</dbReference>
<dbReference type="KEGG" id="bpsi:IX83_04150"/>
<gene>
    <name evidence="1" type="ORF">IX83_04150</name>
</gene>
<name>A0A077DEL3_9BURK</name>